<dbReference type="Gene3D" id="3.40.50.150">
    <property type="entry name" value="Vaccinia Virus protein VP39"/>
    <property type="match status" value="2"/>
</dbReference>
<comment type="caution">
    <text evidence="4">The sequence shown here is derived from an EMBL/GenBank/DDBJ whole genome shotgun (WGS) entry which is preliminary data.</text>
</comment>
<dbReference type="SUPFAM" id="SSF53335">
    <property type="entry name" value="S-adenosyl-L-methionine-dependent methyltransferases"/>
    <property type="match status" value="2"/>
</dbReference>
<dbReference type="AlphaFoldDB" id="A0A0A6PAH2"/>
<keyword evidence="1 4" id="KW-0489">Methyltransferase</keyword>
<keyword evidence="5" id="KW-1185">Reference proteome</keyword>
<feature type="domain" description="DNA methylase N-4/N-6" evidence="3">
    <location>
        <begin position="44"/>
        <end position="144"/>
    </location>
</feature>
<dbReference type="InterPro" id="IPR029063">
    <property type="entry name" value="SAM-dependent_MTases_sf"/>
</dbReference>
<dbReference type="GO" id="GO:0032259">
    <property type="term" value="P:methylation"/>
    <property type="evidence" value="ECO:0007669"/>
    <property type="project" value="UniProtKB-KW"/>
</dbReference>
<evidence type="ECO:0000259" key="3">
    <source>
        <dbReference type="Pfam" id="PF01555"/>
    </source>
</evidence>
<keyword evidence="2" id="KW-0808">Transferase</keyword>
<proteinExistence type="predicted"/>
<dbReference type="Pfam" id="PF01555">
    <property type="entry name" value="N6_N4_Mtase"/>
    <property type="match status" value="1"/>
</dbReference>
<dbReference type="GO" id="GO:0008170">
    <property type="term" value="F:N-methyltransferase activity"/>
    <property type="evidence" value="ECO:0007669"/>
    <property type="project" value="InterPro"/>
</dbReference>
<gene>
    <name evidence="4" type="ORF">PN36_26460</name>
</gene>
<protein>
    <submittedName>
        <fullName evidence="4">DNA methylase</fullName>
    </submittedName>
</protein>
<reference evidence="4 5" key="1">
    <citation type="journal article" date="2016" name="Front. Microbiol.">
        <title>Single-Cell (Meta-)Genomics of a Dimorphic Candidatus Thiomargarita nelsonii Reveals Genomic Plasticity.</title>
        <authorList>
            <person name="Flood B.E."/>
            <person name="Fliss P."/>
            <person name="Jones D.S."/>
            <person name="Dick G.J."/>
            <person name="Jain S."/>
            <person name="Kaster A.K."/>
            <person name="Winkel M."/>
            <person name="Mussmann M."/>
            <person name="Bailey J."/>
        </authorList>
    </citation>
    <scope>NUCLEOTIDE SEQUENCE [LARGE SCALE GENOMIC DNA]</scope>
    <source>
        <strain evidence="4">Hydrate Ridge</strain>
    </source>
</reference>
<dbReference type="Proteomes" id="UP000030428">
    <property type="component" value="Unassembled WGS sequence"/>
</dbReference>
<evidence type="ECO:0000256" key="1">
    <source>
        <dbReference type="ARBA" id="ARBA00022603"/>
    </source>
</evidence>
<name>A0A0A6PAH2_9GAMM</name>
<dbReference type="EMBL" id="JSZA02000155">
    <property type="protein sequence ID" value="KHD07698.1"/>
    <property type="molecule type" value="Genomic_DNA"/>
</dbReference>
<evidence type="ECO:0000256" key="2">
    <source>
        <dbReference type="ARBA" id="ARBA00022679"/>
    </source>
</evidence>
<accession>A0A0A6PAH2</accession>
<evidence type="ECO:0000313" key="4">
    <source>
        <dbReference type="EMBL" id="KHD07698.1"/>
    </source>
</evidence>
<dbReference type="GO" id="GO:0003677">
    <property type="term" value="F:DNA binding"/>
    <property type="evidence" value="ECO:0007669"/>
    <property type="project" value="InterPro"/>
</dbReference>
<sequence length="926" mass="107149">MKNNTQCLGLSFENDTARREYFLDLLREQLQNPDFKKIPGFPNATDEAILAISDPPYYTACPNPWLSEFLNEWHKKSEQYHREPFTADVSEGKNNPIYNAHSYHTKVPHKAIMRYILHYTEPGDVIFDGFCGTGMTGIAAQLCGDKRTVEELGYRVLSDGTIKTADENGKRNFSKLGTRHAILNDLSPAATFLSYNYNAPADMIAFEQAARQILQEVETECGWMYQTLHRCNNKKKPEEIKKVVLGEMDSPNGLILGRINYILWSDVFICPECAGEVNFWEAAMNKSTHKVHDKFPCPHCSAELTKRSLDRAHILRFDKVIGETIQQAKQVPVLINYSIDKQRFEKKPDQFDLALLDKIENSDNPYWFPTERMMPGDESRRNDKLGMTHVHHFYSQRNLWILGAYLHKTQQINLPLFQFSLLNTSWHATKMRRYNPRGGDRPLSGTYYVPSLPTEGNLFDIEAHKINQILRFLSVRGNNPTRNCQSTSTMASVPTLADSSIDYIFLDPPFGANLMYSELNFLWEAWLKVFTNNKPEAIVNKTQAKSLNDYRALMMACFKEAFRILKPGHWMTVEFSNTQASVWNMLQTAVQEAGFVIANVSALDKQHGSFKAVTTTTAVKQDLIISAYKPNGGLEDRFKKASGAEAGVWEFITSHLKYLPITKSKDGDLEFLVEREPRILYDRTVTYFIAHGYPVPLSSQQFQAGLRTHFKERDGMIFLVEQIEAYEQKRKQAKELPQRELFVRDERSAIDWLQQFLKKRPSTRQDIHPEFTKLIGAGWKKYEVMQELDGLLELNFIKYNGSDPVPSQIHSYLSRHFKDCRHLTKDDPLLQQQAAERWYVPDQNKAQDLEKIRENRLLREFKQYCQNKRLKEFRLEVLRAGFKKAWTQKDYKTIIDMAAKIPETVLYEDEKLLQMYDLALVRVEGV</sequence>
<organism evidence="4 5">
    <name type="scientific">Candidatus Thiomargarita nelsonii</name>
    <dbReference type="NCBI Taxonomy" id="1003181"/>
    <lineage>
        <taxon>Bacteria</taxon>
        <taxon>Pseudomonadati</taxon>
        <taxon>Pseudomonadota</taxon>
        <taxon>Gammaproteobacteria</taxon>
        <taxon>Thiotrichales</taxon>
        <taxon>Thiotrichaceae</taxon>
        <taxon>Thiomargarita</taxon>
    </lineage>
</organism>
<dbReference type="InterPro" id="IPR002941">
    <property type="entry name" value="DNA_methylase_N4/N6"/>
</dbReference>
<evidence type="ECO:0000313" key="5">
    <source>
        <dbReference type="Proteomes" id="UP000030428"/>
    </source>
</evidence>